<proteinExistence type="predicted"/>
<sequence>MHTARQNMPKRIKGQSRSKFPQRMFDSKGGTFAAGFGTGVLTTLLFPTVVKSFRPAVVAAVQGMMSVSDQIKETTSSFRENLEDIVSQAQFDRLKNDIDAELARQHHPLNNT</sequence>
<dbReference type="Proteomes" id="UP000323521">
    <property type="component" value="Chromosome"/>
</dbReference>
<feature type="region of interest" description="Disordered" evidence="1">
    <location>
        <begin position="1"/>
        <end position="21"/>
    </location>
</feature>
<accession>A0A3G1KUZ7</accession>
<evidence type="ECO:0000313" key="3">
    <source>
        <dbReference type="Proteomes" id="UP000323521"/>
    </source>
</evidence>
<name>A0A3G1KUZ7_FORW1</name>
<evidence type="ECO:0000313" key="2">
    <source>
        <dbReference type="EMBL" id="ATW26256.1"/>
    </source>
</evidence>
<dbReference type="KEGG" id="fwa:DCMF_17165"/>
<protein>
    <recommendedName>
        <fullName evidence="4">YtxH domain-containing protein</fullName>
    </recommendedName>
</protein>
<evidence type="ECO:0008006" key="4">
    <source>
        <dbReference type="Google" id="ProtNLM"/>
    </source>
</evidence>
<dbReference type="AlphaFoldDB" id="A0A3G1KUZ7"/>
<evidence type="ECO:0000256" key="1">
    <source>
        <dbReference type="SAM" id="MobiDB-lite"/>
    </source>
</evidence>
<dbReference type="RefSeq" id="WP_214658692.1">
    <property type="nucleotide sequence ID" value="NZ_CP017634.1"/>
</dbReference>
<keyword evidence="3" id="KW-1185">Reference proteome</keyword>
<reference evidence="2 3" key="1">
    <citation type="submission" date="2016-10" db="EMBL/GenBank/DDBJ databases">
        <title>Complete Genome Sequence of Peptococcaceae strain DCMF.</title>
        <authorList>
            <person name="Edwards R.J."/>
            <person name="Holland S.I."/>
            <person name="Deshpande N.P."/>
            <person name="Wong Y.K."/>
            <person name="Ertan H."/>
            <person name="Manefield M."/>
            <person name="Russell T.L."/>
            <person name="Lee M.J."/>
        </authorList>
    </citation>
    <scope>NUCLEOTIDE SEQUENCE [LARGE SCALE GENOMIC DNA]</scope>
    <source>
        <strain evidence="2 3">DCMF</strain>
    </source>
</reference>
<dbReference type="EMBL" id="CP017634">
    <property type="protein sequence ID" value="ATW26256.1"/>
    <property type="molecule type" value="Genomic_DNA"/>
</dbReference>
<organism evidence="2 3">
    <name type="scientific">Formimonas warabiya</name>
    <dbReference type="NCBI Taxonomy" id="1761012"/>
    <lineage>
        <taxon>Bacteria</taxon>
        <taxon>Bacillati</taxon>
        <taxon>Bacillota</taxon>
        <taxon>Clostridia</taxon>
        <taxon>Eubacteriales</taxon>
        <taxon>Peptococcaceae</taxon>
        <taxon>Candidatus Formimonas</taxon>
    </lineage>
</organism>
<gene>
    <name evidence="2" type="ORF">DCMF_17165</name>
</gene>